<protein>
    <recommendedName>
        <fullName evidence="6">Radical SAM core domain-containing protein</fullName>
    </recommendedName>
</protein>
<dbReference type="CDD" id="cd01335">
    <property type="entry name" value="Radical_SAM"/>
    <property type="match status" value="1"/>
</dbReference>
<dbReference type="Proteomes" id="UP000230131">
    <property type="component" value="Unassembled WGS sequence"/>
</dbReference>
<dbReference type="Gene3D" id="3.20.20.70">
    <property type="entry name" value="Aldolase class I"/>
    <property type="match status" value="1"/>
</dbReference>
<evidence type="ECO:0000256" key="2">
    <source>
        <dbReference type="ARBA" id="ARBA00022691"/>
    </source>
</evidence>
<name>A0A2M7B7G8_9BACT</name>
<dbReference type="InterPro" id="IPR007197">
    <property type="entry name" value="rSAM"/>
</dbReference>
<evidence type="ECO:0000259" key="6">
    <source>
        <dbReference type="PROSITE" id="PS51918"/>
    </source>
</evidence>
<dbReference type="SFLD" id="SFLDG01386">
    <property type="entry name" value="main_SPASM_domain-containing"/>
    <property type="match status" value="1"/>
</dbReference>
<evidence type="ECO:0000256" key="5">
    <source>
        <dbReference type="ARBA" id="ARBA00023014"/>
    </source>
</evidence>
<dbReference type="SFLD" id="SFLDG01384">
    <property type="entry name" value="thioether_bond_formation_requi"/>
    <property type="match status" value="1"/>
</dbReference>
<dbReference type="InterPro" id="IPR013785">
    <property type="entry name" value="Aldolase_TIM"/>
</dbReference>
<dbReference type="InterPro" id="IPR023885">
    <property type="entry name" value="4Fe4S-binding_SPASM_dom"/>
</dbReference>
<dbReference type="NCBIfam" id="TIGR04085">
    <property type="entry name" value="rSAM_more_4Fe4S"/>
    <property type="match status" value="1"/>
</dbReference>
<gene>
    <name evidence="7" type="ORF">COS59_01845</name>
</gene>
<dbReference type="SUPFAM" id="SSF102114">
    <property type="entry name" value="Radical SAM enzymes"/>
    <property type="match status" value="1"/>
</dbReference>
<dbReference type="EMBL" id="PEVH01000057">
    <property type="protein sequence ID" value="PIU99052.1"/>
    <property type="molecule type" value="Genomic_DNA"/>
</dbReference>
<evidence type="ECO:0000313" key="7">
    <source>
        <dbReference type="EMBL" id="PIU99052.1"/>
    </source>
</evidence>
<dbReference type="Pfam" id="PF04055">
    <property type="entry name" value="Radical_SAM"/>
    <property type="match status" value="1"/>
</dbReference>
<evidence type="ECO:0000313" key="8">
    <source>
        <dbReference type="Proteomes" id="UP000230131"/>
    </source>
</evidence>
<dbReference type="PANTHER" id="PTHR43273">
    <property type="entry name" value="ANAEROBIC SULFATASE-MATURATING ENZYME HOMOLOG ASLB-RELATED"/>
    <property type="match status" value="1"/>
</dbReference>
<dbReference type="InterPro" id="IPR058240">
    <property type="entry name" value="rSAM_sf"/>
</dbReference>
<keyword evidence="3" id="KW-0479">Metal-binding</keyword>
<dbReference type="GO" id="GO:0016491">
    <property type="term" value="F:oxidoreductase activity"/>
    <property type="evidence" value="ECO:0007669"/>
    <property type="project" value="InterPro"/>
</dbReference>
<feature type="domain" description="Radical SAM core" evidence="6">
    <location>
        <begin position="57"/>
        <end position="281"/>
    </location>
</feature>
<keyword evidence="5" id="KW-0411">Iron-sulfur</keyword>
<dbReference type="GO" id="GO:0046872">
    <property type="term" value="F:metal ion binding"/>
    <property type="evidence" value="ECO:0007669"/>
    <property type="project" value="UniProtKB-KW"/>
</dbReference>
<comment type="caution">
    <text evidence="7">The sequence shown here is derived from an EMBL/GenBank/DDBJ whole genome shotgun (WGS) entry which is preliminary data.</text>
</comment>
<keyword evidence="2" id="KW-0949">S-adenosyl-L-methionine</keyword>
<dbReference type="GO" id="GO:0051536">
    <property type="term" value="F:iron-sulfur cluster binding"/>
    <property type="evidence" value="ECO:0007669"/>
    <property type="project" value="UniProtKB-KW"/>
</dbReference>
<evidence type="ECO:0000256" key="3">
    <source>
        <dbReference type="ARBA" id="ARBA00022723"/>
    </source>
</evidence>
<sequence length="427" mass="48669">MYRHRVFKILDGEENVTIFVPSLPRVYRVSPAVAEKIPGFIENNKPYFVSQRDSLPDYTFFGTNLILTNHCNLKCVYCYEDAGPKKKTFMSERIVFAAIDYITSCAQKFSKKLIHVNMFGGEPTQAWDILISAVRYLRQKAETIGCRSRATITTNGCMSLKKAEWLAKNMDGISISFDGPKEIQDVHRSNSFDRVFEITKMVYSQIPTKVAFRSTISSYSVEYLPDIVYFFGKNFPGCKQLHEPLFAMGRGKDSKYAMPSSEIFFTKFLEALPIAEKFGCKLKTSVLNLGAKSSDFCGVAGRNFMITPDGRCTSCNRMTDDQDVIASHFIYGIFDASRNAFVFDNNVYQQLKKIGVRNIPECFDCFAATSCRSDCVANKAVMEPKNFWTAKSYRCEEIRQFVKDILRYVLDRESFPVNQNCQNNPSL</sequence>
<evidence type="ECO:0000256" key="1">
    <source>
        <dbReference type="ARBA" id="ARBA00001966"/>
    </source>
</evidence>
<keyword evidence="4" id="KW-0408">Iron</keyword>
<dbReference type="PROSITE" id="PS51918">
    <property type="entry name" value="RADICAL_SAM"/>
    <property type="match status" value="1"/>
</dbReference>
<dbReference type="PANTHER" id="PTHR43273:SF8">
    <property type="entry name" value="RADICAL SAM DOMAIN PROTEIN"/>
    <property type="match status" value="1"/>
</dbReference>
<organism evidence="7 8">
    <name type="scientific">Candidatus Wolfebacteria bacterium CG03_land_8_20_14_0_80_36_15</name>
    <dbReference type="NCBI Taxonomy" id="1975067"/>
    <lineage>
        <taxon>Bacteria</taxon>
        <taxon>Candidatus Wolfeibacteriota</taxon>
    </lineage>
</organism>
<dbReference type="AlphaFoldDB" id="A0A2M7B7G8"/>
<dbReference type="SFLD" id="SFLDG01067">
    <property type="entry name" value="SPASM/twitch_domain_containing"/>
    <property type="match status" value="1"/>
</dbReference>
<dbReference type="InterPro" id="IPR023867">
    <property type="entry name" value="Sulphatase_maturase_rSAM"/>
</dbReference>
<evidence type="ECO:0000256" key="4">
    <source>
        <dbReference type="ARBA" id="ARBA00023004"/>
    </source>
</evidence>
<comment type="cofactor">
    <cofactor evidence="1">
        <name>[4Fe-4S] cluster</name>
        <dbReference type="ChEBI" id="CHEBI:49883"/>
    </cofactor>
</comment>
<dbReference type="SFLD" id="SFLDS00029">
    <property type="entry name" value="Radical_SAM"/>
    <property type="match status" value="1"/>
</dbReference>
<reference evidence="8" key="1">
    <citation type="submission" date="2017-09" db="EMBL/GenBank/DDBJ databases">
        <title>Depth-based differentiation of microbial function through sediment-hosted aquifers and enrichment of novel symbionts in the deep terrestrial subsurface.</title>
        <authorList>
            <person name="Probst A.J."/>
            <person name="Ladd B."/>
            <person name="Jarett J.K."/>
            <person name="Geller-Mcgrath D.E."/>
            <person name="Sieber C.M.K."/>
            <person name="Emerson J.B."/>
            <person name="Anantharaman K."/>
            <person name="Thomas B.C."/>
            <person name="Malmstrom R."/>
            <person name="Stieglmeier M."/>
            <person name="Klingl A."/>
            <person name="Woyke T."/>
            <person name="Ryan C.M."/>
            <person name="Banfield J.F."/>
        </authorList>
    </citation>
    <scope>NUCLEOTIDE SEQUENCE [LARGE SCALE GENOMIC DNA]</scope>
</reference>
<proteinExistence type="predicted"/>
<accession>A0A2M7B7G8</accession>